<dbReference type="Proteomes" id="UP000827976">
    <property type="component" value="Chromosome 19"/>
</dbReference>
<proteinExistence type="predicted"/>
<comment type="caution">
    <text evidence="1">The sequence shown here is derived from an EMBL/GenBank/DDBJ whole genome shotgun (WGS) entry which is preliminary data.</text>
</comment>
<evidence type="ECO:0000313" key="2">
    <source>
        <dbReference type="Proteomes" id="UP000827976"/>
    </source>
</evidence>
<accession>A0ACB7TYZ4</accession>
<reference evidence="2" key="1">
    <citation type="journal article" date="2022" name="Nat. Commun.">
        <title>Chromosome evolution and the genetic basis of agronomically important traits in greater yam.</title>
        <authorList>
            <person name="Bredeson J.V."/>
            <person name="Lyons J.B."/>
            <person name="Oniyinde I.O."/>
            <person name="Okereke N.R."/>
            <person name="Kolade O."/>
            <person name="Nnabue I."/>
            <person name="Nwadili C.O."/>
            <person name="Hribova E."/>
            <person name="Parker M."/>
            <person name="Nwogha J."/>
            <person name="Shu S."/>
            <person name="Carlson J."/>
            <person name="Kariba R."/>
            <person name="Muthemba S."/>
            <person name="Knop K."/>
            <person name="Barton G.J."/>
            <person name="Sherwood A.V."/>
            <person name="Lopez-Montes A."/>
            <person name="Asiedu R."/>
            <person name="Jamnadass R."/>
            <person name="Muchugi A."/>
            <person name="Goodstein D."/>
            <person name="Egesi C.N."/>
            <person name="Featherston J."/>
            <person name="Asfaw A."/>
            <person name="Simpson G.G."/>
            <person name="Dolezel J."/>
            <person name="Hendre P.S."/>
            <person name="Van Deynze A."/>
            <person name="Kumar P.L."/>
            <person name="Obidiegwu J.E."/>
            <person name="Bhattacharjee R."/>
            <person name="Rokhsar D.S."/>
        </authorList>
    </citation>
    <scope>NUCLEOTIDE SEQUENCE [LARGE SCALE GENOMIC DNA]</scope>
    <source>
        <strain evidence="2">cv. TDa95/00328</strain>
    </source>
</reference>
<sequence length="81" mass="8716">MAATSNKIIIFIFSIILLIFTNKLAMAALTQQGQGDSGLASGGYHPPRGRSPHGPQRGGFQPDGHGCHPHKKCHPPKDHHE</sequence>
<evidence type="ECO:0000313" key="1">
    <source>
        <dbReference type="EMBL" id="KAH7653272.1"/>
    </source>
</evidence>
<organism evidence="1 2">
    <name type="scientific">Dioscorea alata</name>
    <name type="common">Purple yam</name>
    <dbReference type="NCBI Taxonomy" id="55571"/>
    <lineage>
        <taxon>Eukaryota</taxon>
        <taxon>Viridiplantae</taxon>
        <taxon>Streptophyta</taxon>
        <taxon>Embryophyta</taxon>
        <taxon>Tracheophyta</taxon>
        <taxon>Spermatophyta</taxon>
        <taxon>Magnoliopsida</taxon>
        <taxon>Liliopsida</taxon>
        <taxon>Dioscoreales</taxon>
        <taxon>Dioscoreaceae</taxon>
        <taxon>Dioscorea</taxon>
    </lineage>
</organism>
<gene>
    <name evidence="1" type="ORF">IHE45_19G070700</name>
</gene>
<protein>
    <submittedName>
        <fullName evidence="1">Uncharacterized protein</fullName>
    </submittedName>
</protein>
<keyword evidence="2" id="KW-1185">Reference proteome</keyword>
<dbReference type="EMBL" id="CM037029">
    <property type="protein sequence ID" value="KAH7653272.1"/>
    <property type="molecule type" value="Genomic_DNA"/>
</dbReference>
<name>A0ACB7TYZ4_DIOAL</name>